<dbReference type="SUPFAM" id="SSF49870">
    <property type="entry name" value="Osmotin, thaumatin-like protein"/>
    <property type="match status" value="1"/>
</dbReference>
<organism evidence="5 6">
    <name type="scientific">Vitis vinifera</name>
    <name type="common">Grape</name>
    <dbReference type="NCBI Taxonomy" id="29760"/>
    <lineage>
        <taxon>Eukaryota</taxon>
        <taxon>Viridiplantae</taxon>
        <taxon>Streptophyta</taxon>
        <taxon>Embryophyta</taxon>
        <taxon>Tracheophyta</taxon>
        <taxon>Spermatophyta</taxon>
        <taxon>Magnoliopsida</taxon>
        <taxon>eudicotyledons</taxon>
        <taxon>Gunneridae</taxon>
        <taxon>Pentapetalae</taxon>
        <taxon>rosids</taxon>
        <taxon>Vitales</taxon>
        <taxon>Vitaceae</taxon>
        <taxon>Viteae</taxon>
        <taxon>Vitis</taxon>
    </lineage>
</organism>
<sequence>MSESARVFTITNDCKETIWPAVFPGEYFDGGGFALKTGQSRVFTAPLSWSGRIWGRSGCNFDKTGKGNCQTGSCGDNIKCSASGKTPATLAEFTLAALDFYDVSLVDGFNLPLVVKPINGKGNCSIAGCDSNLRDTCPSELALKSSGKTVGCRSACDVFNTDEYCCKGLMGTPPHVYLPPTPRSSRRLVQPHIVTLMMIPPAFLPVPAPPTMSSHSADQGWRQPACTYHNNKLICSGSKGLRSLIGAWFSVPEAAPFTAVLKFAAEEFKVPPQTSAIITNDGVGINPQQSAVFVCLSQAVGTWNDVAVIICPCCNVFLKHGSELRLIPRDRVGAFGTLGAALVSG</sequence>
<dbReference type="AlphaFoldDB" id="A0A438KMW5"/>
<evidence type="ECO:0000256" key="1">
    <source>
        <dbReference type="ARBA" id="ARBA00010230"/>
    </source>
</evidence>
<dbReference type="SMART" id="SM00205">
    <property type="entry name" value="THN"/>
    <property type="match status" value="1"/>
</dbReference>
<dbReference type="PANTHER" id="PTHR31048">
    <property type="entry name" value="OS03G0233200 PROTEIN"/>
    <property type="match status" value="1"/>
</dbReference>
<dbReference type="Pfam" id="PF00314">
    <property type="entry name" value="Thaumatin"/>
    <property type="match status" value="1"/>
</dbReference>
<dbReference type="InterPro" id="IPR005375">
    <property type="entry name" value="UFM1"/>
</dbReference>
<gene>
    <name evidence="5" type="primary">VvCHDp000071_5</name>
    <name evidence="5" type="ORF">CK203_012584</name>
</gene>
<keyword evidence="3" id="KW-1017">Isopeptide bond</keyword>
<dbReference type="PROSITE" id="PS51367">
    <property type="entry name" value="THAUMATIN_2"/>
    <property type="match status" value="1"/>
</dbReference>
<proteinExistence type="inferred from homology"/>
<protein>
    <recommendedName>
        <fullName evidence="2">Ubiquitin-fold modifier 1</fullName>
    </recommendedName>
</protein>
<reference evidence="5 6" key="1">
    <citation type="journal article" date="2018" name="PLoS Genet.">
        <title>Population sequencing reveals clonal diversity and ancestral inbreeding in the grapevine cultivar Chardonnay.</title>
        <authorList>
            <person name="Roach M.J."/>
            <person name="Johnson D.L."/>
            <person name="Bohlmann J."/>
            <person name="van Vuuren H.J."/>
            <person name="Jones S.J."/>
            <person name="Pretorius I.S."/>
            <person name="Schmidt S.A."/>
            <person name="Borneman A.R."/>
        </authorList>
    </citation>
    <scope>NUCLEOTIDE SEQUENCE [LARGE SCALE GENOMIC DNA]</scope>
    <source>
        <strain evidence="6">cv. Chardonnay</strain>
        <tissue evidence="5">Leaf</tissue>
    </source>
</reference>
<evidence type="ECO:0000256" key="3">
    <source>
        <dbReference type="ARBA" id="ARBA00022499"/>
    </source>
</evidence>
<keyword evidence="4" id="KW-0833">Ubl conjugation pathway</keyword>
<dbReference type="InterPro" id="IPR029071">
    <property type="entry name" value="Ubiquitin-like_domsf"/>
</dbReference>
<evidence type="ECO:0000313" key="5">
    <source>
        <dbReference type="EMBL" id="RVX22543.1"/>
    </source>
</evidence>
<comment type="similarity">
    <text evidence="1">Belongs to the UFM1 family.</text>
</comment>
<dbReference type="EMBL" id="QGNW01000003">
    <property type="protein sequence ID" value="RVX22543.1"/>
    <property type="molecule type" value="Genomic_DNA"/>
</dbReference>
<evidence type="ECO:0000256" key="2">
    <source>
        <dbReference type="ARBA" id="ARBA00015319"/>
    </source>
</evidence>
<dbReference type="PRINTS" id="PR00347">
    <property type="entry name" value="THAUMATIN"/>
</dbReference>
<dbReference type="InterPro" id="IPR037176">
    <property type="entry name" value="Osmotin/thaumatin-like_sf"/>
</dbReference>
<evidence type="ECO:0000313" key="6">
    <source>
        <dbReference type="Proteomes" id="UP000288805"/>
    </source>
</evidence>
<evidence type="ECO:0000256" key="4">
    <source>
        <dbReference type="ARBA" id="ARBA00022786"/>
    </source>
</evidence>
<dbReference type="FunFam" id="2.60.110.10:FF:000004">
    <property type="entry name" value="THAUMATIN-LIKE PROTEIN 1"/>
    <property type="match status" value="1"/>
</dbReference>
<dbReference type="InterPro" id="IPR001938">
    <property type="entry name" value="Thaumatin"/>
</dbReference>
<dbReference type="Gene3D" id="3.10.20.90">
    <property type="entry name" value="Phosphatidylinositol 3-kinase Catalytic Subunit, Chain A, domain 1"/>
    <property type="match status" value="2"/>
</dbReference>
<dbReference type="Pfam" id="PF03671">
    <property type="entry name" value="Ufm1"/>
    <property type="match status" value="1"/>
</dbReference>
<dbReference type="GO" id="GO:0071569">
    <property type="term" value="P:protein ufmylation"/>
    <property type="evidence" value="ECO:0007669"/>
    <property type="project" value="InterPro"/>
</dbReference>
<name>A0A438KMW5_VITVI</name>
<comment type="caution">
    <text evidence="5">The sequence shown here is derived from an EMBL/GenBank/DDBJ whole genome shotgun (WGS) entry which is preliminary data.</text>
</comment>
<accession>A0A438KMW5</accession>
<dbReference type="Gene3D" id="2.60.110.10">
    <property type="entry name" value="Thaumatin"/>
    <property type="match status" value="1"/>
</dbReference>
<dbReference type="SUPFAM" id="SSF54236">
    <property type="entry name" value="Ubiquitin-like"/>
    <property type="match status" value="1"/>
</dbReference>
<dbReference type="Proteomes" id="UP000288805">
    <property type="component" value="Unassembled WGS sequence"/>
</dbReference>